<organism evidence="3 4">
    <name type="scientific">Brucella haematophila</name>
    <dbReference type="NCBI Taxonomy" id="419474"/>
    <lineage>
        <taxon>Bacteria</taxon>
        <taxon>Pseudomonadati</taxon>
        <taxon>Pseudomonadota</taxon>
        <taxon>Alphaproteobacteria</taxon>
        <taxon>Hyphomicrobiales</taxon>
        <taxon>Brucellaceae</taxon>
        <taxon>Brucella/Ochrobactrum group</taxon>
        <taxon>Brucella</taxon>
    </lineage>
</organism>
<gene>
    <name evidence="3" type="ORF">HED55_24275</name>
</gene>
<dbReference type="Pfam" id="PF00497">
    <property type="entry name" value="SBP_bac_3"/>
    <property type="match status" value="1"/>
</dbReference>
<sequence length="182" mass="19892">MITGRTKNYDVAIMQLFKTPAREAVADFSDPYLRVNTGVLVRAKNDITPETIKDAKIGILIGSIQEKFVSDVLKPKETVAQFQSINDMVTALRARQIDAVLLDTTLSMIAAKQTNNKLKVIGQYEVGGDASILLPKGSSNTAIVNTIIADLRAEGRLDSLVEEQFSPFMGGNPNDLPLWKAQ</sequence>
<comment type="caution">
    <text evidence="3">The sequence shown here is derived from an EMBL/GenBank/DDBJ whole genome shotgun (WGS) entry which is preliminary data.</text>
</comment>
<keyword evidence="4" id="KW-1185">Reference proteome</keyword>
<name>A0ABX1DSJ6_9HYPH</name>
<dbReference type="InterPro" id="IPR001638">
    <property type="entry name" value="Solute-binding_3/MltF_N"/>
</dbReference>
<protein>
    <submittedName>
        <fullName evidence="3">Transporter substrate-binding domain-containing protein</fullName>
    </submittedName>
</protein>
<dbReference type="Gene3D" id="3.40.190.10">
    <property type="entry name" value="Periplasmic binding protein-like II"/>
    <property type="match status" value="2"/>
</dbReference>
<dbReference type="PANTHER" id="PTHR35936:SF17">
    <property type="entry name" value="ARGININE-BINDING EXTRACELLULAR PROTEIN ARTP"/>
    <property type="match status" value="1"/>
</dbReference>
<dbReference type="EMBL" id="JAAVLN010000003">
    <property type="protein sequence ID" value="NKC05155.1"/>
    <property type="molecule type" value="Genomic_DNA"/>
</dbReference>
<evidence type="ECO:0000313" key="3">
    <source>
        <dbReference type="EMBL" id="NKC05155.1"/>
    </source>
</evidence>
<evidence type="ECO:0000259" key="2">
    <source>
        <dbReference type="SMART" id="SM00062"/>
    </source>
</evidence>
<feature type="domain" description="Solute-binding protein family 3/N-terminal" evidence="2">
    <location>
        <begin position="1"/>
        <end position="167"/>
    </location>
</feature>
<accession>A0ABX1DSJ6</accession>
<dbReference type="SMART" id="SM00062">
    <property type="entry name" value="PBPb"/>
    <property type="match status" value="1"/>
</dbReference>
<dbReference type="SUPFAM" id="SSF53850">
    <property type="entry name" value="Periplasmic binding protein-like II"/>
    <property type="match status" value="1"/>
</dbReference>
<evidence type="ECO:0000313" key="4">
    <source>
        <dbReference type="Proteomes" id="UP000704467"/>
    </source>
</evidence>
<keyword evidence="1" id="KW-0732">Signal</keyword>
<dbReference type="Proteomes" id="UP000704467">
    <property type="component" value="Unassembled WGS sequence"/>
</dbReference>
<proteinExistence type="predicted"/>
<dbReference type="PANTHER" id="PTHR35936">
    <property type="entry name" value="MEMBRANE-BOUND LYTIC MUREIN TRANSGLYCOSYLASE F"/>
    <property type="match status" value="1"/>
</dbReference>
<evidence type="ECO:0000256" key="1">
    <source>
        <dbReference type="ARBA" id="ARBA00022729"/>
    </source>
</evidence>
<reference evidence="3 4" key="1">
    <citation type="submission" date="2020-03" db="EMBL/GenBank/DDBJ databases">
        <title>Whole genome sequencing of clinical and environmental type strains of Ochrobactrum.</title>
        <authorList>
            <person name="Dharne M."/>
        </authorList>
    </citation>
    <scope>NUCLEOTIDE SEQUENCE [LARGE SCALE GENOMIC DNA]</scope>
    <source>
        <strain evidence="3 4">CIP 109452</strain>
    </source>
</reference>